<proteinExistence type="predicted"/>
<reference evidence="3" key="2">
    <citation type="submission" date="2011-02" db="EMBL/GenBank/DDBJ databases">
        <title>The complete genome of Pedobacter saltans DSM 12145.</title>
        <authorList>
            <consortium name="US DOE Joint Genome Institute (JGI-PGF)"/>
            <person name="Lucas S."/>
            <person name="Copeland A."/>
            <person name="Lapidus A."/>
            <person name="Bruce D."/>
            <person name="Goodwin L."/>
            <person name="Pitluck S."/>
            <person name="Kyrpides N."/>
            <person name="Mavromatis K."/>
            <person name="Pagani I."/>
            <person name="Ivanova N."/>
            <person name="Ovchinnikova G."/>
            <person name="Lu M."/>
            <person name="Detter J.C."/>
            <person name="Han C."/>
            <person name="Land M."/>
            <person name="Hauser L."/>
            <person name="Markowitz V."/>
            <person name="Cheng J.-F."/>
            <person name="Hugenholtz P."/>
            <person name="Woyke T."/>
            <person name="Wu D."/>
            <person name="Tindall B."/>
            <person name="Pomrenke H.G."/>
            <person name="Brambilla E."/>
            <person name="Klenk H.-P."/>
            <person name="Eisen J.A."/>
        </authorList>
    </citation>
    <scope>NUCLEOTIDE SEQUENCE [LARGE SCALE GENOMIC DNA]</scope>
    <source>
        <strain evidence="3">ATCC 51119 / DSM 12145 / JCM 21818 / LMG 10337 / NBRC 100064 / NCIMB 13643</strain>
    </source>
</reference>
<dbReference type="STRING" id="762903.Pedsa_2091"/>
<keyword evidence="1" id="KW-1133">Transmembrane helix</keyword>
<keyword evidence="3" id="KW-1185">Reference proteome</keyword>
<feature type="transmembrane region" description="Helical" evidence="1">
    <location>
        <begin position="76"/>
        <end position="94"/>
    </location>
</feature>
<dbReference type="Pfam" id="PF17319">
    <property type="entry name" value="DUF5362"/>
    <property type="match status" value="1"/>
</dbReference>
<dbReference type="eggNOG" id="ENOG50331AC">
    <property type="taxonomic scope" value="Bacteria"/>
</dbReference>
<keyword evidence="1" id="KW-0812">Transmembrane</keyword>
<dbReference type="OrthoDB" id="1121797at2"/>
<gene>
    <name evidence="2" type="ordered locus">Pedsa_2091</name>
</gene>
<feature type="transmembrane region" description="Helical" evidence="1">
    <location>
        <begin position="131"/>
        <end position="156"/>
    </location>
</feature>
<dbReference type="RefSeq" id="WP_013633130.1">
    <property type="nucleotide sequence ID" value="NC_015177.1"/>
</dbReference>
<evidence type="ECO:0000313" key="2">
    <source>
        <dbReference type="EMBL" id="ADY52643.1"/>
    </source>
</evidence>
<evidence type="ECO:0008006" key="4">
    <source>
        <dbReference type="Google" id="ProtNLM"/>
    </source>
</evidence>
<protein>
    <recommendedName>
        <fullName evidence="4">DUF5362 domain-containing protein</fullName>
    </recommendedName>
</protein>
<accession>F0SB08</accession>
<dbReference type="EMBL" id="CP002545">
    <property type="protein sequence ID" value="ADY52643.1"/>
    <property type="molecule type" value="Genomic_DNA"/>
</dbReference>
<organism evidence="2 3">
    <name type="scientific">Pseudopedobacter saltans (strain ATCC 51119 / DSM 12145 / JCM 21818 / CCUG 39354 / LMG 10337 / NBRC 100064 / NCIMB 13643)</name>
    <name type="common">Pedobacter saltans</name>
    <dbReference type="NCBI Taxonomy" id="762903"/>
    <lineage>
        <taxon>Bacteria</taxon>
        <taxon>Pseudomonadati</taxon>
        <taxon>Bacteroidota</taxon>
        <taxon>Sphingobacteriia</taxon>
        <taxon>Sphingobacteriales</taxon>
        <taxon>Sphingobacteriaceae</taxon>
        <taxon>Pseudopedobacter</taxon>
    </lineage>
</organism>
<dbReference type="KEGG" id="psn:Pedsa_2091"/>
<dbReference type="Proteomes" id="UP000000310">
    <property type="component" value="Chromosome"/>
</dbReference>
<sequence>MEENPNLPEEPRNEEAHPTEQAGLIIDTDISAFLMETAKWAKLVAVIIFIMAGFIALLGVFITIGGTVGSFKMVPFMGGFLGIVYIALSLLYYFPAKYLYDFTTFVKQALYFRDQESLGYAFGRLKSHYKFIGIMAVVAIIFYVVAILFAILFGMLGAMRF</sequence>
<dbReference type="AlphaFoldDB" id="F0SB08"/>
<dbReference type="InterPro" id="IPR035287">
    <property type="entry name" value="DUF5362"/>
</dbReference>
<keyword evidence="1" id="KW-0472">Membrane</keyword>
<name>F0SB08_PSESL</name>
<reference evidence="2 3" key="1">
    <citation type="journal article" date="2011" name="Stand. Genomic Sci.">
        <title>Complete genome sequence of the gliding, heparinolytic Pedobacter saltans type strain (113).</title>
        <authorList>
            <person name="Liolios K."/>
            <person name="Sikorski J."/>
            <person name="Lu M."/>
            <person name="Nolan M."/>
            <person name="Lapidus A."/>
            <person name="Lucas S."/>
            <person name="Hammon N."/>
            <person name="Deshpande S."/>
            <person name="Cheng J.F."/>
            <person name="Tapia R."/>
            <person name="Han C."/>
            <person name="Goodwin L."/>
            <person name="Pitluck S."/>
            <person name="Huntemann M."/>
            <person name="Ivanova N."/>
            <person name="Pagani I."/>
            <person name="Mavromatis K."/>
            <person name="Ovchinikova G."/>
            <person name="Pati A."/>
            <person name="Chen A."/>
            <person name="Palaniappan K."/>
            <person name="Land M."/>
            <person name="Hauser L."/>
            <person name="Brambilla E.M."/>
            <person name="Kotsyurbenko O."/>
            <person name="Rohde M."/>
            <person name="Tindall B.J."/>
            <person name="Abt B."/>
            <person name="Goker M."/>
            <person name="Detter J.C."/>
            <person name="Woyke T."/>
            <person name="Bristow J."/>
            <person name="Eisen J.A."/>
            <person name="Markowitz V."/>
            <person name="Hugenholtz P."/>
            <person name="Klenk H.P."/>
            <person name="Kyrpides N.C."/>
        </authorList>
    </citation>
    <scope>NUCLEOTIDE SEQUENCE [LARGE SCALE GENOMIC DNA]</scope>
    <source>
        <strain evidence="3">ATCC 51119 / DSM 12145 / JCM 21818 / LMG 10337 / NBRC 100064 / NCIMB 13643</strain>
    </source>
</reference>
<evidence type="ECO:0000256" key="1">
    <source>
        <dbReference type="SAM" id="Phobius"/>
    </source>
</evidence>
<feature type="transmembrane region" description="Helical" evidence="1">
    <location>
        <begin position="43"/>
        <end position="64"/>
    </location>
</feature>
<evidence type="ECO:0000313" key="3">
    <source>
        <dbReference type="Proteomes" id="UP000000310"/>
    </source>
</evidence>
<dbReference type="HOGENOM" id="CLU_132139_0_0_10"/>